<name>A0A8B8A8W9_CRAVI</name>
<dbReference type="Gene3D" id="3.30.160.60">
    <property type="entry name" value="Classic Zinc Finger"/>
    <property type="match status" value="1"/>
</dbReference>
<dbReference type="SMART" id="SM00355">
    <property type="entry name" value="ZnF_C2H2"/>
    <property type="match status" value="2"/>
</dbReference>
<dbReference type="PROSITE" id="PS00028">
    <property type="entry name" value="ZINC_FINGER_C2H2_1"/>
    <property type="match status" value="1"/>
</dbReference>
<evidence type="ECO:0000313" key="5">
    <source>
        <dbReference type="RefSeq" id="XP_022287605.1"/>
    </source>
</evidence>
<evidence type="ECO:0000259" key="3">
    <source>
        <dbReference type="PROSITE" id="PS00028"/>
    </source>
</evidence>
<accession>A0A8B8A8W9</accession>
<evidence type="ECO:0000256" key="2">
    <source>
        <dbReference type="SAM" id="SignalP"/>
    </source>
</evidence>
<evidence type="ECO:0000313" key="4">
    <source>
        <dbReference type="Proteomes" id="UP000694844"/>
    </source>
</evidence>
<dbReference type="AlphaFoldDB" id="A0A8B8A8W9"/>
<protein>
    <submittedName>
        <fullName evidence="5">Uncharacterized protein LOC111100231 isoform X1</fullName>
    </submittedName>
</protein>
<dbReference type="RefSeq" id="XP_022287605.1">
    <property type="nucleotide sequence ID" value="XM_022431897.1"/>
</dbReference>
<keyword evidence="4" id="KW-1185">Reference proteome</keyword>
<feature type="domain" description="C2H2-type" evidence="3">
    <location>
        <begin position="102"/>
        <end position="123"/>
    </location>
</feature>
<feature type="signal peptide" evidence="2">
    <location>
        <begin position="1"/>
        <end position="22"/>
    </location>
</feature>
<feature type="region of interest" description="Disordered" evidence="1">
    <location>
        <begin position="368"/>
        <end position="391"/>
    </location>
</feature>
<dbReference type="GeneID" id="111100231"/>
<sequence>MDAIYIIFAICITAMSTKSTEGAGSDSCPVSNTTVQIVDRCPETQEDWNDAAARKNCSQYADQCDQPDKLLYHCVINPYVNQTLEVCAYVQNILSESKMADCWICSLKFASNRDLKNHMMPSHGTMRVICPWCPDEKTYKRVTDLRSHVKGAHPHQLAKYPADLISENNAIWFSLDPEGYSRLVKGTEWGSTSATHARVLVLEWISRTRRSTRRKDDWQRGWNDLKKAVLDSGVHPEALTPEGAFQPDYDEEVLDTILPSICYTPTAPGIEELEVLNVSLVLGKICVYVSQGNQTFKINLRDAILSDAKAITSLTRKMSIQKSNTYPQVDPTKLANVTSSTIRSRLIKFTCIEETFVKSIETLVSEEESIPPVKRRRSSSPTPAVTLPHPS</sequence>
<feature type="chain" id="PRO_5034450178" evidence="2">
    <location>
        <begin position="23"/>
        <end position="391"/>
    </location>
</feature>
<reference evidence="5" key="1">
    <citation type="submission" date="2025-08" db="UniProtKB">
        <authorList>
            <consortium name="RefSeq"/>
        </authorList>
    </citation>
    <scope>IDENTIFICATION</scope>
    <source>
        <tissue evidence="5">Whole sample</tissue>
    </source>
</reference>
<organism evidence="4 5">
    <name type="scientific">Crassostrea virginica</name>
    <name type="common">Eastern oyster</name>
    <dbReference type="NCBI Taxonomy" id="6565"/>
    <lineage>
        <taxon>Eukaryota</taxon>
        <taxon>Metazoa</taxon>
        <taxon>Spiralia</taxon>
        <taxon>Lophotrochozoa</taxon>
        <taxon>Mollusca</taxon>
        <taxon>Bivalvia</taxon>
        <taxon>Autobranchia</taxon>
        <taxon>Pteriomorphia</taxon>
        <taxon>Ostreida</taxon>
        <taxon>Ostreoidea</taxon>
        <taxon>Ostreidae</taxon>
        <taxon>Crassostrea</taxon>
    </lineage>
</organism>
<proteinExistence type="predicted"/>
<gene>
    <name evidence="5" type="primary">LOC111100231</name>
</gene>
<evidence type="ECO:0000256" key="1">
    <source>
        <dbReference type="SAM" id="MobiDB-lite"/>
    </source>
</evidence>
<dbReference type="KEGG" id="cvn:111100231"/>
<keyword evidence="2" id="KW-0732">Signal</keyword>
<dbReference type="InterPro" id="IPR013087">
    <property type="entry name" value="Znf_C2H2_type"/>
</dbReference>
<dbReference type="Proteomes" id="UP000694844">
    <property type="component" value="Chromosome 6"/>
</dbReference>
<dbReference type="OrthoDB" id="6161605at2759"/>